<proteinExistence type="inferred from homology"/>
<evidence type="ECO:0000256" key="5">
    <source>
        <dbReference type="ARBA" id="ARBA00022729"/>
    </source>
</evidence>
<keyword evidence="5 8" id="KW-0732">Signal</keyword>
<evidence type="ECO:0000256" key="6">
    <source>
        <dbReference type="ARBA" id="ARBA00023136"/>
    </source>
</evidence>
<dbReference type="OrthoDB" id="9765839at2"/>
<keyword evidence="4" id="KW-0812">Transmembrane</keyword>
<comment type="similarity">
    <text evidence="2">Belongs to the OmpP1/FadL family.</text>
</comment>
<accession>A0A096AF39</accession>
<dbReference type="Proteomes" id="UP000029525">
    <property type="component" value="Unassembled WGS sequence"/>
</dbReference>
<evidence type="ECO:0000256" key="7">
    <source>
        <dbReference type="ARBA" id="ARBA00023237"/>
    </source>
</evidence>
<protein>
    <submittedName>
        <fullName evidence="9">Membrane protein</fullName>
    </submittedName>
</protein>
<evidence type="ECO:0000313" key="9">
    <source>
        <dbReference type="EMBL" id="KGF45733.1"/>
    </source>
</evidence>
<evidence type="ECO:0000256" key="1">
    <source>
        <dbReference type="ARBA" id="ARBA00004571"/>
    </source>
</evidence>
<comment type="subcellular location">
    <subcellularLocation>
        <location evidence="1">Cell outer membrane</location>
        <topology evidence="1">Multi-pass membrane protein</topology>
    </subcellularLocation>
</comment>
<keyword evidence="6" id="KW-0472">Membrane</keyword>
<reference evidence="9 10" key="1">
    <citation type="submission" date="2014-07" db="EMBL/GenBank/DDBJ databases">
        <authorList>
            <person name="McCorrison J."/>
            <person name="Sanka R."/>
            <person name="Torralba M."/>
            <person name="Gillis M."/>
            <person name="Haft D.H."/>
            <person name="Methe B."/>
            <person name="Sutton G."/>
            <person name="Nelson K.E."/>
        </authorList>
    </citation>
    <scope>NUCLEOTIDE SEQUENCE [LARGE SCALE GENOMIC DNA]</scope>
    <source>
        <strain evidence="9 10">DNF00320</strain>
    </source>
</reference>
<name>A0A096AF39_9BACT</name>
<dbReference type="InterPro" id="IPR005017">
    <property type="entry name" value="OMPP1/FadL/TodX"/>
</dbReference>
<dbReference type="PANTHER" id="PTHR35093">
    <property type="entry name" value="OUTER MEMBRANE PROTEIN NMB0088-RELATED"/>
    <property type="match status" value="1"/>
</dbReference>
<evidence type="ECO:0000256" key="4">
    <source>
        <dbReference type="ARBA" id="ARBA00022692"/>
    </source>
</evidence>
<evidence type="ECO:0000256" key="8">
    <source>
        <dbReference type="SAM" id="SignalP"/>
    </source>
</evidence>
<dbReference type="AlphaFoldDB" id="A0A096AF39"/>
<organism evidence="9 10">
    <name type="scientific">Prevotella bivia DNF00320</name>
    <dbReference type="NCBI Taxonomy" id="1401068"/>
    <lineage>
        <taxon>Bacteria</taxon>
        <taxon>Pseudomonadati</taxon>
        <taxon>Bacteroidota</taxon>
        <taxon>Bacteroidia</taxon>
        <taxon>Bacteroidales</taxon>
        <taxon>Prevotellaceae</taxon>
        <taxon>Prevotella</taxon>
    </lineage>
</organism>
<feature type="chain" id="PRO_5001916989" evidence="8">
    <location>
        <begin position="21"/>
        <end position="507"/>
    </location>
</feature>
<keyword evidence="3" id="KW-1134">Transmembrane beta strand</keyword>
<comment type="caution">
    <text evidence="9">The sequence shown here is derived from an EMBL/GenBank/DDBJ whole genome shotgun (WGS) entry which is preliminary data.</text>
</comment>
<dbReference type="SUPFAM" id="SSF56935">
    <property type="entry name" value="Porins"/>
    <property type="match status" value="1"/>
</dbReference>
<keyword evidence="7" id="KW-0998">Cell outer membrane</keyword>
<dbReference type="Gene3D" id="2.40.160.60">
    <property type="entry name" value="Outer membrane protein transport protein (OMPP1/FadL/TodX)"/>
    <property type="match status" value="1"/>
</dbReference>
<feature type="signal peptide" evidence="8">
    <location>
        <begin position="1"/>
        <end position="20"/>
    </location>
</feature>
<dbReference type="RefSeq" id="WP_036865852.1">
    <property type="nucleotide sequence ID" value="NZ_JRNQ01000004.1"/>
</dbReference>
<evidence type="ECO:0000256" key="3">
    <source>
        <dbReference type="ARBA" id="ARBA00022452"/>
    </source>
</evidence>
<dbReference type="GO" id="GO:0015483">
    <property type="term" value="F:long-chain fatty acid transporting porin activity"/>
    <property type="evidence" value="ECO:0007669"/>
    <property type="project" value="TreeGrafter"/>
</dbReference>
<evidence type="ECO:0000256" key="2">
    <source>
        <dbReference type="ARBA" id="ARBA00008163"/>
    </source>
</evidence>
<sequence length="507" mass="54844">MKTKVLATIGLLATALTSYAGGLLTNTNQSISYLRVLARNGAIGIDGVYFNPAGVAFLSDGFHLGLGVQNIYQTRTVTTGMTIPALKPLGFEHPFILNGGDANGAKTFKAKAAVPIFPTIQAAYNKDKWSFQFGFGVVGGGGKATFGDGLGSFERSIAMIPILLASNPDTRTTSPSYSYNAYMSGQQYDFGVQLGAAYKINEHLAVYGGARFNYFYNTYEGHLTDITANIKGTNEKLYPYFDAKGKGLKALAEGIAAKAKAAQSPEKEKLQAAAGKYTAVAKQLEGYKEQVADKYLDNTQKGWGITAIIGIDYKSGPWNVAAKYEFPTRLNLENQIKVDNTGMFKEGVNTPGDLPAILAIGGQYSGIKNVRLLASFNYYFDKDARMDKDKQKLLSGNTREYMGGVEWDITPAITVSGGVQCTRYGLGDGAYLSDISFVTSSVSYGIGAKFKIMKNASLNVGYFLTDYEHFKKDTKLPMNAGKPVEVNVSEDFTRTNKVFGVGLDIDF</sequence>
<dbReference type="GO" id="GO:0009279">
    <property type="term" value="C:cell outer membrane"/>
    <property type="evidence" value="ECO:0007669"/>
    <property type="project" value="UniProtKB-SubCell"/>
</dbReference>
<dbReference type="EMBL" id="JRNQ01000004">
    <property type="protein sequence ID" value="KGF45733.1"/>
    <property type="molecule type" value="Genomic_DNA"/>
</dbReference>
<gene>
    <name evidence="9" type="ORF">HMPREF0647_01070</name>
</gene>
<dbReference type="PANTHER" id="PTHR35093:SF8">
    <property type="entry name" value="OUTER MEMBRANE PROTEIN NMB0088-RELATED"/>
    <property type="match status" value="1"/>
</dbReference>
<evidence type="ECO:0000313" key="10">
    <source>
        <dbReference type="Proteomes" id="UP000029525"/>
    </source>
</evidence>